<dbReference type="EMBL" id="LFRF01000074">
    <property type="protein sequence ID" value="KND86172.1"/>
    <property type="molecule type" value="Genomic_DNA"/>
</dbReference>
<keyword evidence="2" id="KW-1185">Reference proteome</keyword>
<evidence type="ECO:0000313" key="1">
    <source>
        <dbReference type="EMBL" id="KND86172.1"/>
    </source>
</evidence>
<dbReference type="Proteomes" id="UP000036947">
    <property type="component" value="Unassembled WGS sequence"/>
</dbReference>
<reference evidence="1 2" key="1">
    <citation type="journal article" date="2015" name="BMC Genomics">
        <title>The genome of the truffle-parasite Tolypocladium ophioglossoides and the evolution of antifungal peptaibiotics.</title>
        <authorList>
            <person name="Quandt C.A."/>
            <person name="Bushley K.E."/>
            <person name="Spatafora J.W."/>
        </authorList>
    </citation>
    <scope>NUCLEOTIDE SEQUENCE [LARGE SCALE GENOMIC DNA]</scope>
    <source>
        <strain evidence="1 2">CBS 100239</strain>
    </source>
</reference>
<proteinExistence type="predicted"/>
<comment type="caution">
    <text evidence="1">The sequence shown here is derived from an EMBL/GenBank/DDBJ whole genome shotgun (WGS) entry which is preliminary data.</text>
</comment>
<sequence>MKTTKAPRMLRGMEGATEDTALEATFPDAVLLLMTLDVSLMMPHIKVEVYDDSSTLIVDQKVLSVHASFRSTIHNAASFAPCGELFHNVSEAHLSHVKHHPPSPIYFVAAGKIHSTRNAELDQSSAVA</sequence>
<name>A0A0L0MWC4_TOLOC</name>
<organism evidence="1 2">
    <name type="scientific">Tolypocladium ophioglossoides (strain CBS 100239)</name>
    <name type="common">Snaketongue truffleclub</name>
    <name type="synonym">Elaphocordyceps ophioglossoides</name>
    <dbReference type="NCBI Taxonomy" id="1163406"/>
    <lineage>
        <taxon>Eukaryota</taxon>
        <taxon>Fungi</taxon>
        <taxon>Dikarya</taxon>
        <taxon>Ascomycota</taxon>
        <taxon>Pezizomycotina</taxon>
        <taxon>Sordariomycetes</taxon>
        <taxon>Hypocreomycetidae</taxon>
        <taxon>Hypocreales</taxon>
        <taxon>Ophiocordycipitaceae</taxon>
        <taxon>Tolypocladium</taxon>
    </lineage>
</organism>
<gene>
    <name evidence="1" type="ORF">TOPH_09203</name>
</gene>
<evidence type="ECO:0000313" key="2">
    <source>
        <dbReference type="Proteomes" id="UP000036947"/>
    </source>
</evidence>
<accession>A0A0L0MWC4</accession>
<protein>
    <submittedName>
        <fullName evidence="1">Uncharacterized protein</fullName>
    </submittedName>
</protein>
<dbReference type="AlphaFoldDB" id="A0A0L0MWC4"/>
<dbReference type="OrthoDB" id="2015447at2759"/>